<evidence type="ECO:0000256" key="3">
    <source>
        <dbReference type="ARBA" id="ARBA00023004"/>
    </source>
</evidence>
<keyword evidence="8" id="KW-1185">Reference proteome</keyword>
<dbReference type="InterPro" id="IPR036922">
    <property type="entry name" value="Rieske_2Fe-2S_sf"/>
</dbReference>
<protein>
    <submittedName>
        <fullName evidence="7">Rieske 2Fe-2S domain-containing protein</fullName>
    </submittedName>
</protein>
<dbReference type="PROSITE" id="PS51296">
    <property type="entry name" value="RIESKE"/>
    <property type="match status" value="1"/>
</dbReference>
<feature type="compositionally biased region" description="Basic and acidic residues" evidence="5">
    <location>
        <begin position="91"/>
        <end position="104"/>
    </location>
</feature>
<name>A0ABS6YGI7_9ACTN</name>
<keyword evidence="3" id="KW-0408">Iron</keyword>
<dbReference type="EMBL" id="WMBF01000005">
    <property type="protein sequence ID" value="MBW5420225.1"/>
    <property type="molecule type" value="Genomic_DNA"/>
</dbReference>
<dbReference type="Gene3D" id="2.102.10.10">
    <property type="entry name" value="Rieske [2Fe-2S] iron-sulphur domain"/>
    <property type="match status" value="1"/>
</dbReference>
<proteinExistence type="predicted"/>
<evidence type="ECO:0000313" key="7">
    <source>
        <dbReference type="EMBL" id="MBW5420225.1"/>
    </source>
</evidence>
<dbReference type="SUPFAM" id="SSF50022">
    <property type="entry name" value="ISP domain"/>
    <property type="match status" value="1"/>
</dbReference>
<dbReference type="InterPro" id="IPR017941">
    <property type="entry name" value="Rieske_2Fe-2S"/>
</dbReference>
<evidence type="ECO:0000256" key="1">
    <source>
        <dbReference type="ARBA" id="ARBA00022714"/>
    </source>
</evidence>
<dbReference type="Proteomes" id="UP001197114">
    <property type="component" value="Unassembled WGS sequence"/>
</dbReference>
<evidence type="ECO:0000256" key="2">
    <source>
        <dbReference type="ARBA" id="ARBA00022723"/>
    </source>
</evidence>
<comment type="caution">
    <text evidence="7">The sequence shown here is derived from an EMBL/GenBank/DDBJ whole genome shotgun (WGS) entry which is preliminary data.</text>
</comment>
<sequence>MTDTVRTGPRTGQNTFPVRVADRTVHVPARCPHRGAPLTEGTVTGSLLICPWHGATFDLRTGSRLRGPVCPDLEVLAGEEPLSTPVTTPRPRSDDAIGPREESA</sequence>
<feature type="domain" description="Rieske" evidence="6">
    <location>
        <begin position="1"/>
        <end position="87"/>
    </location>
</feature>
<evidence type="ECO:0000256" key="4">
    <source>
        <dbReference type="ARBA" id="ARBA00023014"/>
    </source>
</evidence>
<keyword evidence="2" id="KW-0479">Metal-binding</keyword>
<dbReference type="RefSeq" id="WP_219686728.1">
    <property type="nucleotide sequence ID" value="NZ_WMBF01000005.1"/>
</dbReference>
<feature type="region of interest" description="Disordered" evidence="5">
    <location>
        <begin position="78"/>
        <end position="104"/>
    </location>
</feature>
<evidence type="ECO:0000313" key="8">
    <source>
        <dbReference type="Proteomes" id="UP001197114"/>
    </source>
</evidence>
<organism evidence="7 8">
    <name type="scientific">Streptomyces anatolicus</name>
    <dbReference type="NCBI Taxonomy" id="2675858"/>
    <lineage>
        <taxon>Bacteria</taxon>
        <taxon>Bacillati</taxon>
        <taxon>Actinomycetota</taxon>
        <taxon>Actinomycetes</taxon>
        <taxon>Kitasatosporales</taxon>
        <taxon>Streptomycetaceae</taxon>
        <taxon>Streptomyces</taxon>
    </lineage>
</organism>
<keyword evidence="4" id="KW-0411">Iron-sulfur</keyword>
<gene>
    <name evidence="7" type="ORF">GKQ77_01400</name>
</gene>
<evidence type="ECO:0000256" key="5">
    <source>
        <dbReference type="SAM" id="MobiDB-lite"/>
    </source>
</evidence>
<evidence type="ECO:0000259" key="6">
    <source>
        <dbReference type="PROSITE" id="PS51296"/>
    </source>
</evidence>
<keyword evidence="1" id="KW-0001">2Fe-2S</keyword>
<accession>A0ABS6YGI7</accession>
<dbReference type="Pfam" id="PF00355">
    <property type="entry name" value="Rieske"/>
    <property type="match status" value="1"/>
</dbReference>
<reference evidence="7 8" key="1">
    <citation type="submission" date="2019-11" db="EMBL/GenBank/DDBJ databases">
        <authorList>
            <person name="Ay H."/>
        </authorList>
    </citation>
    <scope>NUCLEOTIDE SEQUENCE [LARGE SCALE GENOMIC DNA]</scope>
    <source>
        <strain evidence="7 8">BG9H</strain>
    </source>
</reference>